<dbReference type="PATRIC" id="fig|187420.15.peg.551"/>
<evidence type="ECO:0000313" key="2">
    <source>
        <dbReference type="Proteomes" id="UP000005223"/>
    </source>
</evidence>
<evidence type="ECO:0000313" key="1">
    <source>
        <dbReference type="EMBL" id="AAB85079.1"/>
    </source>
</evidence>
<protein>
    <submittedName>
        <fullName evidence="1">Uncharacterized protein</fullName>
    </submittedName>
</protein>
<dbReference type="InParanoid" id="O26673"/>
<organism evidence="1 2">
    <name type="scientific">Methanothermobacter thermautotrophicus (strain ATCC 29096 / DSM 1053 / JCM 10044 / NBRC 100330 / Delta H)</name>
    <name type="common">Methanobacterium thermoautotrophicum</name>
    <dbReference type="NCBI Taxonomy" id="187420"/>
    <lineage>
        <taxon>Archaea</taxon>
        <taxon>Methanobacteriati</taxon>
        <taxon>Methanobacteriota</taxon>
        <taxon>Methanomada group</taxon>
        <taxon>Methanobacteria</taxon>
        <taxon>Methanobacteriales</taxon>
        <taxon>Methanobacteriaceae</taxon>
        <taxon>Methanothermobacter</taxon>
    </lineage>
</organism>
<keyword evidence="2" id="KW-1185">Reference proteome</keyword>
<dbReference type="EnsemblBacteria" id="AAB85079">
    <property type="protein sequence ID" value="AAB85079"/>
    <property type="gene ID" value="MTH_573"/>
</dbReference>
<sequence length="83" mass="9650">MKPKSLKNFDELEKPRVQNIPGFYGEKLIDGVVINDLKMFSDERGFLMELLRLDDKKLKGENIRQINCFIFLSKDDQGLESSL</sequence>
<dbReference type="GeneID" id="82297031"/>
<dbReference type="AlphaFoldDB" id="O26673"/>
<proteinExistence type="predicted"/>
<dbReference type="HOGENOM" id="CLU_2534690_0_0_2"/>
<dbReference type="STRING" id="187420.MTH_573"/>
<dbReference type="RefSeq" id="WP_010876212.1">
    <property type="nucleotide sequence ID" value="NC_000916.1"/>
</dbReference>
<dbReference type="KEGG" id="mth:MTH_573"/>
<dbReference type="InterPro" id="IPR011051">
    <property type="entry name" value="RmlC_Cupin_sf"/>
</dbReference>
<dbReference type="PaxDb" id="187420-MTH_573"/>
<reference evidence="1 2" key="1">
    <citation type="journal article" date="1997" name="J. Bacteriol.">
        <title>Complete genome sequence of Methanobacterium thermoautotrophicum deltaH: functional analysis and comparative genomics.</title>
        <authorList>
            <person name="Smith D.R."/>
            <person name="Doucette-Stamm L.A."/>
            <person name="Deloughery C."/>
            <person name="Lee H.-M."/>
            <person name="Dubois J."/>
            <person name="Aldredge T."/>
            <person name="Bashirzadeh R."/>
            <person name="Blakely D."/>
            <person name="Cook R."/>
            <person name="Gilbert K."/>
            <person name="Harrison D."/>
            <person name="Hoang L."/>
            <person name="Keagle P."/>
            <person name="Lumm W."/>
            <person name="Pothier B."/>
            <person name="Qiu D."/>
            <person name="Spadafora R."/>
            <person name="Vicare R."/>
            <person name="Wang Y."/>
            <person name="Wierzbowski J."/>
            <person name="Gibson R."/>
            <person name="Jiwani N."/>
            <person name="Caruso A."/>
            <person name="Bush D."/>
            <person name="Safer H."/>
            <person name="Patwell D."/>
            <person name="Prabhakar S."/>
            <person name="McDougall S."/>
            <person name="Shimer G."/>
            <person name="Goyal A."/>
            <person name="Pietrovski S."/>
            <person name="Church G.M."/>
            <person name="Daniels C.J."/>
            <person name="Mao J.-i."/>
            <person name="Rice P."/>
            <person name="Nolling J."/>
            <person name="Reeve J.N."/>
        </authorList>
    </citation>
    <scope>NUCLEOTIDE SEQUENCE [LARGE SCALE GENOMIC DNA]</scope>
    <source>
        <strain evidence="2">ATCC 29096 / DSM 1053 / JCM 10044 / NBRC 100330 / Delta H</strain>
    </source>
</reference>
<accession>O26673</accession>
<dbReference type="InterPro" id="IPR014710">
    <property type="entry name" value="RmlC-like_jellyroll"/>
</dbReference>
<dbReference type="PIR" id="H69175">
    <property type="entry name" value="H69175"/>
</dbReference>
<dbReference type="SUPFAM" id="SSF51182">
    <property type="entry name" value="RmlC-like cupins"/>
    <property type="match status" value="1"/>
</dbReference>
<dbReference type="EMBL" id="AE000666">
    <property type="protein sequence ID" value="AAB85079.1"/>
    <property type="molecule type" value="Genomic_DNA"/>
</dbReference>
<name>O26673_METTH</name>
<dbReference type="Gene3D" id="2.60.120.10">
    <property type="entry name" value="Jelly Rolls"/>
    <property type="match status" value="1"/>
</dbReference>
<gene>
    <name evidence="1" type="ordered locus">MTH_573</name>
</gene>
<dbReference type="Proteomes" id="UP000005223">
    <property type="component" value="Chromosome"/>
</dbReference>